<dbReference type="Proteomes" id="UP001197609">
    <property type="component" value="Unassembled WGS sequence"/>
</dbReference>
<gene>
    <name evidence="1" type="ORF">K8G79_02690</name>
</gene>
<organism evidence="1 2">
    <name type="scientific">Candidatus Methylomirabilis tolerans</name>
    <dbReference type="NCBI Taxonomy" id="3123416"/>
    <lineage>
        <taxon>Bacteria</taxon>
        <taxon>Candidatus Methylomirabilota</taxon>
        <taxon>Candidatus Methylomirabilia</taxon>
        <taxon>Candidatus Methylomirabilales</taxon>
        <taxon>Candidatus Methylomirabilaceae</taxon>
        <taxon>Candidatus Methylomirabilis</taxon>
    </lineage>
</organism>
<accession>A0AAJ1ES70</accession>
<evidence type="ECO:0000313" key="2">
    <source>
        <dbReference type="Proteomes" id="UP001197609"/>
    </source>
</evidence>
<sequence length="95" mass="10970">MIYHIMCEVQPGQEEALDAFLIGKMKKFWLANQGVSRFHVYGDHLANKLERVITIEVGDFSNFDKILVLDERKALRSELMTLASNVQSRIMEVIE</sequence>
<name>A0AAJ1ES70_9BACT</name>
<proteinExistence type="predicted"/>
<reference evidence="1 2" key="1">
    <citation type="journal article" date="2021" name="bioRxiv">
        <title>Unraveling nitrogen, sulfur and carbon metabolic pathways and microbial community transcriptional responses to substrate deprivation and toxicity stresses in a bioreactor mimicking anoxic brackish coastal sediment conditions.</title>
        <authorList>
            <person name="Martins P.D."/>
            <person name="Echeveste M.J."/>
            <person name="Arshad A."/>
            <person name="Kurth J."/>
            <person name="Ouboter H."/>
            <person name="Jetten M.S.M."/>
            <person name="Welte C.U."/>
        </authorList>
    </citation>
    <scope>NUCLEOTIDE SEQUENCE [LARGE SCALE GENOMIC DNA]</scope>
    <source>
        <strain evidence="1">MAG_38</strain>
    </source>
</reference>
<dbReference type="AlphaFoldDB" id="A0AAJ1ES70"/>
<dbReference type="EMBL" id="JAIOIU010000031">
    <property type="protein sequence ID" value="MBZ0159044.1"/>
    <property type="molecule type" value="Genomic_DNA"/>
</dbReference>
<evidence type="ECO:0000313" key="1">
    <source>
        <dbReference type="EMBL" id="MBZ0159044.1"/>
    </source>
</evidence>
<protein>
    <submittedName>
        <fullName evidence="1">Uncharacterized protein</fullName>
    </submittedName>
</protein>
<comment type="caution">
    <text evidence="1">The sequence shown here is derived from an EMBL/GenBank/DDBJ whole genome shotgun (WGS) entry which is preliminary data.</text>
</comment>